<dbReference type="STRING" id="680026.AB733_12515"/>
<feature type="domain" description="Glycosyltransferase subfamily 4-like N-terminal" evidence="2">
    <location>
        <begin position="57"/>
        <end position="164"/>
    </location>
</feature>
<feature type="domain" description="Glycosyl transferase family 1" evidence="1">
    <location>
        <begin position="184"/>
        <end position="318"/>
    </location>
</feature>
<comment type="caution">
    <text evidence="3">The sequence shown here is derived from an EMBL/GenBank/DDBJ whole genome shotgun (WGS) entry which is preliminary data.</text>
</comment>
<organism evidence="3 4">
    <name type="scientific">Photobacterium swingsii</name>
    <dbReference type="NCBI Taxonomy" id="680026"/>
    <lineage>
        <taxon>Bacteria</taxon>
        <taxon>Pseudomonadati</taxon>
        <taxon>Pseudomonadota</taxon>
        <taxon>Gammaproteobacteria</taxon>
        <taxon>Vibrionales</taxon>
        <taxon>Vibrionaceae</taxon>
        <taxon>Photobacterium</taxon>
    </lineage>
</organism>
<dbReference type="InterPro" id="IPR001296">
    <property type="entry name" value="Glyco_trans_1"/>
</dbReference>
<dbReference type="GO" id="GO:0016757">
    <property type="term" value="F:glycosyltransferase activity"/>
    <property type="evidence" value="ECO:0007669"/>
    <property type="project" value="InterPro"/>
</dbReference>
<keyword evidence="4" id="KW-1185">Reference proteome</keyword>
<sequence>MKIAFILPSLKPTAPILVAQDIIAGLRKCHPNVDVTVFYLKQSDLQVTFNVPTVKISFFKAIDFSNYDIVHSHMFKPDFYIFLHSMFKQKKTRFVSTLHSLFLEDLYDHYGYIKSRIFGLVWALSWSKFDRLAVLSHTSKTYYSKVLPFFEYKLSIINNGRDVDSSLIQNCSNDDVSCKIKALKNDKNIVIGTCCIVRELKGLELVIYALAKNDSFDFVLIGDGPYLEYLIELSVKLGVRERFHTLGRIENAYVYVSLFDIYVMPSISEGFCLALLEAAAQKSNIVTSNIEIFKEIFPNEVTFFELGNVDSLVSAIGTSYKKDLGDDVYMKYKENYTVDVMSNNYYDLYITMMNNK</sequence>
<evidence type="ECO:0000313" key="3">
    <source>
        <dbReference type="EMBL" id="PSW23300.1"/>
    </source>
</evidence>
<dbReference type="Pfam" id="PF13439">
    <property type="entry name" value="Glyco_transf_4"/>
    <property type="match status" value="1"/>
</dbReference>
<dbReference type="EMBL" id="PYLZ01000009">
    <property type="protein sequence ID" value="PSW23300.1"/>
    <property type="molecule type" value="Genomic_DNA"/>
</dbReference>
<evidence type="ECO:0000259" key="2">
    <source>
        <dbReference type="Pfam" id="PF13439"/>
    </source>
</evidence>
<evidence type="ECO:0000259" key="1">
    <source>
        <dbReference type="Pfam" id="PF00534"/>
    </source>
</evidence>
<dbReference type="SUPFAM" id="SSF53756">
    <property type="entry name" value="UDP-Glycosyltransferase/glycogen phosphorylase"/>
    <property type="match status" value="1"/>
</dbReference>
<dbReference type="InterPro" id="IPR028098">
    <property type="entry name" value="Glyco_trans_4-like_N"/>
</dbReference>
<dbReference type="AlphaFoldDB" id="A0A2T3P472"/>
<name>A0A2T3P472_9GAMM</name>
<dbReference type="Proteomes" id="UP000240481">
    <property type="component" value="Unassembled WGS sequence"/>
</dbReference>
<dbReference type="RefSeq" id="WP_048899079.1">
    <property type="nucleotide sequence ID" value="NZ_LELC01000010.1"/>
</dbReference>
<proteinExistence type="predicted"/>
<dbReference type="OrthoDB" id="9792269at2"/>
<gene>
    <name evidence="3" type="ORF">C9I94_16915</name>
</gene>
<evidence type="ECO:0000313" key="4">
    <source>
        <dbReference type="Proteomes" id="UP000240481"/>
    </source>
</evidence>
<dbReference type="PANTHER" id="PTHR45871:SF1">
    <property type="entry name" value="PHOSPHATIDYLINOSITOL N-ACETYLGLUCOSAMINYLTRANSFERASE SUBUNIT A"/>
    <property type="match status" value="1"/>
</dbReference>
<reference evidence="3 4" key="1">
    <citation type="submission" date="2018-01" db="EMBL/GenBank/DDBJ databases">
        <title>Whole genome sequencing of Histamine producing bacteria.</title>
        <authorList>
            <person name="Butler K."/>
        </authorList>
    </citation>
    <scope>NUCLEOTIDE SEQUENCE [LARGE SCALE GENOMIC DNA]</scope>
    <source>
        <strain evidence="3 4">DSM 24669</strain>
    </source>
</reference>
<dbReference type="Pfam" id="PF00534">
    <property type="entry name" value="Glycos_transf_1"/>
    <property type="match status" value="1"/>
</dbReference>
<dbReference type="PANTHER" id="PTHR45871">
    <property type="entry name" value="N-ACETYLGLUCOSAMINYL-PHOSPHATIDYLINOSITOL BIOSYNTHETIC PROTEIN"/>
    <property type="match status" value="1"/>
</dbReference>
<dbReference type="CDD" id="cd03801">
    <property type="entry name" value="GT4_PimA-like"/>
    <property type="match status" value="1"/>
</dbReference>
<dbReference type="Gene3D" id="3.40.50.2000">
    <property type="entry name" value="Glycogen Phosphorylase B"/>
    <property type="match status" value="2"/>
</dbReference>
<evidence type="ECO:0008006" key="5">
    <source>
        <dbReference type="Google" id="ProtNLM"/>
    </source>
</evidence>
<protein>
    <recommendedName>
        <fullName evidence="5">Glycosyl transferase family 1 domain-containing protein</fullName>
    </recommendedName>
</protein>
<accession>A0A2T3P472</accession>